<dbReference type="Proteomes" id="UP000184465">
    <property type="component" value="Unassembled WGS sequence"/>
</dbReference>
<dbReference type="OrthoDB" id="1707681at2"/>
<keyword evidence="1" id="KW-0812">Transmembrane</keyword>
<keyword evidence="1" id="KW-1133">Transmembrane helix</keyword>
<evidence type="ECO:0000256" key="1">
    <source>
        <dbReference type="SAM" id="Phobius"/>
    </source>
</evidence>
<evidence type="ECO:0008006" key="4">
    <source>
        <dbReference type="Google" id="ProtNLM"/>
    </source>
</evidence>
<dbReference type="AlphaFoldDB" id="A0A1M6JVK2"/>
<evidence type="ECO:0000313" key="3">
    <source>
        <dbReference type="Proteomes" id="UP000184465"/>
    </source>
</evidence>
<reference evidence="2 3" key="1">
    <citation type="submission" date="2016-11" db="EMBL/GenBank/DDBJ databases">
        <authorList>
            <person name="Jaros S."/>
            <person name="Januszkiewicz K."/>
            <person name="Wedrychowicz H."/>
        </authorList>
    </citation>
    <scope>NUCLEOTIDE SEQUENCE [LARGE SCALE GENOMIC DNA]</scope>
    <source>
        <strain evidence="2 3">DSM 15212</strain>
    </source>
</reference>
<accession>A0A1M6JVK2</accession>
<dbReference type="RefSeq" id="WP_073146484.1">
    <property type="nucleotide sequence ID" value="NZ_FRAG01000001.1"/>
</dbReference>
<gene>
    <name evidence="2" type="ORF">SAMN02745912_00176</name>
</gene>
<proteinExistence type="predicted"/>
<organism evidence="2 3">
    <name type="scientific">Paramaledivibacter caminithermalis (strain DSM 15212 / CIP 107654 / DViRD3)</name>
    <name type="common">Clostridium caminithermale</name>
    <dbReference type="NCBI Taxonomy" id="1121301"/>
    <lineage>
        <taxon>Bacteria</taxon>
        <taxon>Bacillati</taxon>
        <taxon>Bacillota</taxon>
        <taxon>Clostridia</taxon>
        <taxon>Peptostreptococcales</taxon>
        <taxon>Caminicellaceae</taxon>
        <taxon>Paramaledivibacter</taxon>
    </lineage>
</organism>
<keyword evidence="1" id="KW-0472">Membrane</keyword>
<dbReference type="EMBL" id="FRAG01000001">
    <property type="protein sequence ID" value="SHJ50690.1"/>
    <property type="molecule type" value="Genomic_DNA"/>
</dbReference>
<protein>
    <recommendedName>
        <fullName evidence="4">Haemolysin XhlA</fullName>
    </recommendedName>
</protein>
<sequence>MPKTHENHDSITKKIDDHEDRIRNLEFNQIKISEKIECLIVKINSLMTWIKALVMLGLTSLASFVLWYLQNLIKK</sequence>
<feature type="transmembrane region" description="Helical" evidence="1">
    <location>
        <begin position="49"/>
        <end position="69"/>
    </location>
</feature>
<name>A0A1M6JVK2_PARC5</name>
<evidence type="ECO:0000313" key="2">
    <source>
        <dbReference type="EMBL" id="SHJ50690.1"/>
    </source>
</evidence>
<keyword evidence="3" id="KW-1185">Reference proteome</keyword>